<protein>
    <submittedName>
        <fullName evidence="2">Uncharacterized protein</fullName>
    </submittedName>
</protein>
<feature type="coiled-coil region" evidence="1">
    <location>
        <begin position="72"/>
        <end position="99"/>
    </location>
</feature>
<organism evidence="2 3">
    <name type="scientific">Paragonimus skrjabini miyazakii</name>
    <dbReference type="NCBI Taxonomy" id="59628"/>
    <lineage>
        <taxon>Eukaryota</taxon>
        <taxon>Metazoa</taxon>
        <taxon>Spiralia</taxon>
        <taxon>Lophotrochozoa</taxon>
        <taxon>Platyhelminthes</taxon>
        <taxon>Trematoda</taxon>
        <taxon>Digenea</taxon>
        <taxon>Plagiorchiida</taxon>
        <taxon>Troglotremata</taxon>
        <taxon>Troglotrematidae</taxon>
        <taxon>Paragonimus</taxon>
    </lineage>
</organism>
<reference evidence="2" key="1">
    <citation type="submission" date="2019-07" db="EMBL/GenBank/DDBJ databases">
        <title>Annotation for the trematode Paragonimus miyazaki's.</title>
        <authorList>
            <person name="Choi Y.-J."/>
        </authorList>
    </citation>
    <scope>NUCLEOTIDE SEQUENCE</scope>
    <source>
        <strain evidence="2">Japan</strain>
    </source>
</reference>
<evidence type="ECO:0000313" key="3">
    <source>
        <dbReference type="Proteomes" id="UP000822476"/>
    </source>
</evidence>
<name>A0A8S9YS65_9TREM</name>
<dbReference type="EMBL" id="JTDE01003279">
    <property type="protein sequence ID" value="KAF7256246.1"/>
    <property type="molecule type" value="Genomic_DNA"/>
</dbReference>
<keyword evidence="3" id="KW-1185">Reference proteome</keyword>
<proteinExistence type="predicted"/>
<dbReference type="Proteomes" id="UP000822476">
    <property type="component" value="Unassembled WGS sequence"/>
</dbReference>
<evidence type="ECO:0000256" key="1">
    <source>
        <dbReference type="SAM" id="Coils"/>
    </source>
</evidence>
<dbReference type="OrthoDB" id="6264283at2759"/>
<comment type="caution">
    <text evidence="2">The sequence shown here is derived from an EMBL/GenBank/DDBJ whole genome shotgun (WGS) entry which is preliminary data.</text>
</comment>
<accession>A0A8S9YS65</accession>
<evidence type="ECO:0000313" key="2">
    <source>
        <dbReference type="EMBL" id="KAF7256246.1"/>
    </source>
</evidence>
<dbReference type="AlphaFoldDB" id="A0A8S9YS65"/>
<sequence>MLDEFIQTQLQLDISEKENIDLKSSLSRNEQRVKDLSQELLITKDRLEKTQLLLGEAELVQSAAEQKTKKQNAECNIRIEQYQIELEKVTNQLMEERERSDLLLVQLEGACHRSSAYASQVEELRSQLESMLRASTNHVETSQRTNDQIEKLNFKITELENLVSVLNADKLKLTQTVANRECLRISLTRLISDLKNEIQTKETDLSATKFQQNVVNDQIIQLENDKRLLVADRAKAIQQMQIKYFRVMNLLRRRTRSVLSNTGRHHQCLHRRLAHMKRTQQQLIRRLAIRTGQLQRLDQLLWETGWKYTRIKDQLERLVASKTDERTRRMDLKSSGSETMKADVFVGQLVNANQKNPTAYKEL</sequence>
<keyword evidence="1" id="KW-0175">Coiled coil</keyword>
<gene>
    <name evidence="2" type="ORF">EG68_06440</name>
</gene>
<feature type="coiled-coil region" evidence="1">
    <location>
        <begin position="142"/>
        <end position="169"/>
    </location>
</feature>